<evidence type="ECO:0000256" key="5">
    <source>
        <dbReference type="ARBA" id="ARBA00023157"/>
    </source>
</evidence>
<dbReference type="CDD" id="cd03467">
    <property type="entry name" value="Rieske"/>
    <property type="match status" value="1"/>
</dbReference>
<dbReference type="PROSITE" id="PS51296">
    <property type="entry name" value="RIESKE"/>
    <property type="match status" value="1"/>
</dbReference>
<comment type="cofactor">
    <cofactor evidence="6">
        <name>[2Fe-2S] cluster</name>
        <dbReference type="ChEBI" id="CHEBI:190135"/>
    </cofactor>
</comment>
<sequence length="153" mass="17178">MKLNRRKFIKRTLIALATVEAFFLLRGSVNKVDTSSGTTELFNAGKATAFDKNKLYPFLTGQFFLKRFEDGGFLAMSFKCTHLGCVVNTNSKTGGFNCPCHASQFNKFGEVLSAPATRPLDYFPITIEKGELLIDTRKPIRRSSFNKSQLTYL</sequence>
<proteinExistence type="predicted"/>
<dbReference type="GO" id="GO:0051537">
    <property type="term" value="F:2 iron, 2 sulfur cluster binding"/>
    <property type="evidence" value="ECO:0007669"/>
    <property type="project" value="UniProtKB-KW"/>
</dbReference>
<dbReference type="EMBL" id="AP018042">
    <property type="protein sequence ID" value="BAX81381.1"/>
    <property type="molecule type" value="Genomic_DNA"/>
</dbReference>
<dbReference type="KEGG" id="mbas:ALGA_3081"/>
<dbReference type="Pfam" id="PF00355">
    <property type="entry name" value="Rieske"/>
    <property type="match status" value="1"/>
</dbReference>
<evidence type="ECO:0000256" key="1">
    <source>
        <dbReference type="ARBA" id="ARBA00022714"/>
    </source>
</evidence>
<evidence type="ECO:0000256" key="4">
    <source>
        <dbReference type="ARBA" id="ARBA00023014"/>
    </source>
</evidence>
<dbReference type="Proteomes" id="UP000218267">
    <property type="component" value="Chromosome"/>
</dbReference>
<evidence type="ECO:0000313" key="9">
    <source>
        <dbReference type="Proteomes" id="UP000218267"/>
    </source>
</evidence>
<keyword evidence="4" id="KW-0411">Iron-sulfur</keyword>
<dbReference type="Gene3D" id="2.102.10.10">
    <property type="entry name" value="Rieske [2Fe-2S] iron-sulphur domain"/>
    <property type="match status" value="1"/>
</dbReference>
<name>A0A1Y1CQ54_9BACT</name>
<dbReference type="InterPro" id="IPR014349">
    <property type="entry name" value="Rieske_Fe-S_prot"/>
</dbReference>
<dbReference type="AlphaFoldDB" id="A0A1Y1CQ54"/>
<evidence type="ECO:0000259" key="7">
    <source>
        <dbReference type="PROSITE" id="PS51296"/>
    </source>
</evidence>
<dbReference type="InterPro" id="IPR017941">
    <property type="entry name" value="Rieske_2Fe-2S"/>
</dbReference>
<dbReference type="RefSeq" id="WP_096430733.1">
    <property type="nucleotide sequence ID" value="NZ_AP018042.1"/>
</dbReference>
<organism evidence="8 9">
    <name type="scientific">Labilibaculum antarcticum</name>
    <dbReference type="NCBI Taxonomy" id="1717717"/>
    <lineage>
        <taxon>Bacteria</taxon>
        <taxon>Pseudomonadati</taxon>
        <taxon>Bacteroidota</taxon>
        <taxon>Bacteroidia</taxon>
        <taxon>Marinilabiliales</taxon>
        <taxon>Marinifilaceae</taxon>
        <taxon>Labilibaculum</taxon>
    </lineage>
</organism>
<protein>
    <recommendedName>
        <fullName evidence="7">Rieske domain-containing protein</fullName>
    </recommendedName>
</protein>
<evidence type="ECO:0000256" key="3">
    <source>
        <dbReference type="ARBA" id="ARBA00023004"/>
    </source>
</evidence>
<dbReference type="GO" id="GO:0016020">
    <property type="term" value="C:membrane"/>
    <property type="evidence" value="ECO:0007669"/>
    <property type="project" value="InterPro"/>
</dbReference>
<reference evidence="9" key="2">
    <citation type="journal article" date="2020" name="Antonie Van Leeuwenhoek">
        <title>Labilibaculum antarcticum sp. nov., a novel facultative anaerobic, psychrotorelant bacterium isolated from marine sediment of Antarctica.</title>
        <authorList>
            <person name="Watanabe M."/>
            <person name="Kojima H."/>
            <person name="Fukui M."/>
        </authorList>
    </citation>
    <scope>NUCLEOTIDE SEQUENCE [LARGE SCALE GENOMIC DNA]</scope>
    <source>
        <strain evidence="9">SPP2</strain>
    </source>
</reference>
<keyword evidence="9" id="KW-1185">Reference proteome</keyword>
<feature type="domain" description="Rieske" evidence="7">
    <location>
        <begin position="42"/>
        <end position="134"/>
    </location>
</feature>
<keyword evidence="1" id="KW-0001">2Fe-2S</keyword>
<dbReference type="InterPro" id="IPR036922">
    <property type="entry name" value="Rieske_2Fe-2S_sf"/>
</dbReference>
<keyword evidence="3" id="KW-0408">Iron</keyword>
<accession>A0A1Y1CQ54</accession>
<dbReference type="SUPFAM" id="SSF50022">
    <property type="entry name" value="ISP domain"/>
    <property type="match status" value="1"/>
</dbReference>
<gene>
    <name evidence="8" type="ORF">ALGA_3081</name>
</gene>
<evidence type="ECO:0000313" key="8">
    <source>
        <dbReference type="EMBL" id="BAX81381.1"/>
    </source>
</evidence>
<keyword evidence="5" id="KW-1015">Disulfide bond</keyword>
<dbReference type="OrthoDB" id="165343at2"/>
<evidence type="ECO:0000256" key="6">
    <source>
        <dbReference type="ARBA" id="ARBA00034078"/>
    </source>
</evidence>
<dbReference type="InterPro" id="IPR005805">
    <property type="entry name" value="Rieske_Fe-S_prot_C"/>
</dbReference>
<dbReference type="GO" id="GO:0046872">
    <property type="term" value="F:metal ion binding"/>
    <property type="evidence" value="ECO:0007669"/>
    <property type="project" value="UniProtKB-KW"/>
</dbReference>
<dbReference type="PANTHER" id="PTHR10134">
    <property type="entry name" value="CYTOCHROME B-C1 COMPLEX SUBUNIT RIESKE, MITOCHONDRIAL"/>
    <property type="match status" value="1"/>
</dbReference>
<dbReference type="PRINTS" id="PR00162">
    <property type="entry name" value="RIESKE"/>
</dbReference>
<keyword evidence="2" id="KW-0479">Metal-binding</keyword>
<reference evidence="8 9" key="1">
    <citation type="journal article" date="2018" name="Mar. Genomics">
        <title>Complete genome sequence of Marinifilaceae bacterium strain SPP2, isolated from the Antarctic marine sediment.</title>
        <authorList>
            <person name="Watanabe M."/>
            <person name="Kojima H."/>
            <person name="Fukui M."/>
        </authorList>
    </citation>
    <scope>NUCLEOTIDE SEQUENCE [LARGE SCALE GENOMIC DNA]</scope>
    <source>
        <strain evidence="8 9">SPP2</strain>
    </source>
</reference>
<evidence type="ECO:0000256" key="2">
    <source>
        <dbReference type="ARBA" id="ARBA00022723"/>
    </source>
</evidence>